<gene>
    <name evidence="2" type="ORF">CORT_0E03890</name>
</gene>
<proteinExistence type="predicted"/>
<dbReference type="OrthoDB" id="10487097at2759"/>
<keyword evidence="1" id="KW-0732">Signal</keyword>
<dbReference type="RefSeq" id="XP_003870107.1">
    <property type="nucleotide sequence ID" value="XM_003870058.1"/>
</dbReference>
<protein>
    <submittedName>
        <fullName evidence="2">Uncharacterized protein</fullName>
    </submittedName>
</protein>
<feature type="chain" id="PRO_5003616658" evidence="1">
    <location>
        <begin position="21"/>
        <end position="98"/>
    </location>
</feature>
<dbReference type="Proteomes" id="UP000005018">
    <property type="component" value="Chromosome 5"/>
</dbReference>
<dbReference type="EMBL" id="HE681723">
    <property type="protein sequence ID" value="CCG23976.1"/>
    <property type="molecule type" value="Genomic_DNA"/>
</dbReference>
<organism evidence="2 3">
    <name type="scientific">Candida orthopsilosis (strain 90-125)</name>
    <name type="common">Yeast</name>
    <dbReference type="NCBI Taxonomy" id="1136231"/>
    <lineage>
        <taxon>Eukaryota</taxon>
        <taxon>Fungi</taxon>
        <taxon>Dikarya</taxon>
        <taxon>Ascomycota</taxon>
        <taxon>Saccharomycotina</taxon>
        <taxon>Pichiomycetes</taxon>
        <taxon>Debaryomycetaceae</taxon>
        <taxon>Candida/Lodderomyces clade</taxon>
        <taxon>Candida</taxon>
    </lineage>
</organism>
<accession>H8X748</accession>
<dbReference type="GeneID" id="14541038"/>
<keyword evidence="3" id="KW-1185">Reference proteome</keyword>
<evidence type="ECO:0000313" key="2">
    <source>
        <dbReference type="EMBL" id="CCG23976.1"/>
    </source>
</evidence>
<dbReference type="AlphaFoldDB" id="H8X748"/>
<evidence type="ECO:0000256" key="1">
    <source>
        <dbReference type="SAM" id="SignalP"/>
    </source>
</evidence>
<sequence>MKTIMLPLAILSLLVRVSHQWVVDEEMEGGYPKQPAAESSRFDPYSNVTPLSVQSSSTTINSTYSSITQTESLSSTSRGDAQHIIVPVFAYYVVHLML</sequence>
<feature type="signal peptide" evidence="1">
    <location>
        <begin position="1"/>
        <end position="20"/>
    </location>
</feature>
<dbReference type="KEGG" id="cot:CORT_0E03890"/>
<name>H8X748_CANO9</name>
<dbReference type="HOGENOM" id="CLU_2333426_0_0_1"/>
<evidence type="ECO:0000313" key="3">
    <source>
        <dbReference type="Proteomes" id="UP000005018"/>
    </source>
</evidence>
<reference evidence="2 3" key="1">
    <citation type="journal article" date="2012" name="PLoS ONE">
        <title>Sequence and analysis of the genome of the pathogenic yeast Candida orthopsilosis.</title>
        <authorList>
            <person name="Riccombeni A."/>
            <person name="Vidanes G."/>
            <person name="Proux-Wera E."/>
            <person name="Wolfe K.H."/>
            <person name="Butler G."/>
        </authorList>
    </citation>
    <scope>NUCLEOTIDE SEQUENCE [LARGE SCALE GENOMIC DNA]</scope>
    <source>
        <strain evidence="2 3">Co 90-125</strain>
    </source>
</reference>